<keyword evidence="2" id="KW-0175">Coiled coil</keyword>
<proteinExistence type="inferred from homology"/>
<feature type="region of interest" description="Disordered" evidence="3">
    <location>
        <begin position="1"/>
        <end position="131"/>
    </location>
</feature>
<dbReference type="InterPro" id="IPR010422">
    <property type="entry name" value="Ccdc124/Oxs1"/>
</dbReference>
<evidence type="ECO:0000256" key="3">
    <source>
        <dbReference type="SAM" id="MobiDB-lite"/>
    </source>
</evidence>
<feature type="compositionally biased region" description="Basic and acidic residues" evidence="3">
    <location>
        <begin position="104"/>
        <end position="124"/>
    </location>
</feature>
<protein>
    <recommendedName>
        <fullName evidence="8">Coiled-coil domain-containing protein 124</fullName>
    </recommendedName>
</protein>
<organism evidence="6 7">
    <name type="scientific">Prymnesium parvum</name>
    <name type="common">Toxic golden alga</name>
    <dbReference type="NCBI Taxonomy" id="97485"/>
    <lineage>
        <taxon>Eukaryota</taxon>
        <taxon>Haptista</taxon>
        <taxon>Haptophyta</taxon>
        <taxon>Prymnesiophyceae</taxon>
        <taxon>Prymnesiales</taxon>
        <taxon>Prymnesiaceae</taxon>
        <taxon>Prymnesium</taxon>
    </lineage>
</organism>
<sequence>MADKVAAGRARKEEKKNALKDKEEMQRQAAEDASWEEGAKKGNKKKEAEAEKAAAKAARKAEADAEAAAEEASFAEKKRTGKSSANKAGSGKMTRAEIAAKIMKQQEEEAKAKAKEKKEVERSGGNDYMGALVENTNKEDDISASGIEDAISALSTDAATTKGRVNLKAEYKKFEEAHLAFLKEEQPGLKLSQYKERCWQAWQKSPDNPQNQQ</sequence>
<evidence type="ECO:0000313" key="7">
    <source>
        <dbReference type="Proteomes" id="UP001515480"/>
    </source>
</evidence>
<feature type="compositionally biased region" description="Basic and acidic residues" evidence="3">
    <location>
        <begin position="10"/>
        <end position="30"/>
    </location>
</feature>
<comment type="similarity">
    <text evidence="1">Belongs to the CCDC124 family.</text>
</comment>
<dbReference type="Pfam" id="PF22048">
    <property type="entry name" value="LSO1_2-like"/>
    <property type="match status" value="1"/>
</dbReference>
<feature type="compositionally biased region" description="Basic and acidic residues" evidence="3">
    <location>
        <begin position="37"/>
        <end position="63"/>
    </location>
</feature>
<dbReference type="InterPro" id="IPR054414">
    <property type="entry name" value="Ccdc124/Oxs1_C"/>
</dbReference>
<evidence type="ECO:0000259" key="5">
    <source>
        <dbReference type="Pfam" id="PF22048"/>
    </source>
</evidence>
<dbReference type="GO" id="GO:0003713">
    <property type="term" value="F:transcription coactivator activity"/>
    <property type="evidence" value="ECO:0007669"/>
    <property type="project" value="TreeGrafter"/>
</dbReference>
<comment type="caution">
    <text evidence="6">The sequence shown here is derived from an EMBL/GenBank/DDBJ whole genome shotgun (WGS) entry which is preliminary data.</text>
</comment>
<dbReference type="Pfam" id="PF06244">
    <property type="entry name" value="Ccdc124"/>
    <property type="match status" value="1"/>
</dbReference>
<feature type="domain" description="LSO1/LSO2" evidence="5">
    <location>
        <begin position="4"/>
        <end position="71"/>
    </location>
</feature>
<dbReference type="PANTHER" id="PTHR21680:SF0">
    <property type="entry name" value="COILED-COIL DOMAIN-CONTAINING PROTEIN 124"/>
    <property type="match status" value="1"/>
</dbReference>
<reference evidence="6 7" key="1">
    <citation type="journal article" date="2024" name="Science">
        <title>Giant polyketide synthase enzymes in the biosynthesis of giant marine polyether toxins.</title>
        <authorList>
            <person name="Fallon T.R."/>
            <person name="Shende V.V."/>
            <person name="Wierzbicki I.H."/>
            <person name="Pendleton A.L."/>
            <person name="Watervoot N.F."/>
            <person name="Auber R.P."/>
            <person name="Gonzalez D.J."/>
            <person name="Wisecaver J.H."/>
            <person name="Moore B.S."/>
        </authorList>
    </citation>
    <scope>NUCLEOTIDE SEQUENCE [LARGE SCALE GENOMIC DNA]</scope>
    <source>
        <strain evidence="6 7">12B1</strain>
    </source>
</reference>
<evidence type="ECO:0008006" key="8">
    <source>
        <dbReference type="Google" id="ProtNLM"/>
    </source>
</evidence>
<dbReference type="GO" id="GO:0006366">
    <property type="term" value="P:transcription by RNA polymerase II"/>
    <property type="evidence" value="ECO:0007669"/>
    <property type="project" value="TreeGrafter"/>
</dbReference>
<dbReference type="AlphaFoldDB" id="A0AB34KAW8"/>
<name>A0AB34KAW8_PRYPA</name>
<feature type="domain" description="Coiled-coil" evidence="4">
    <location>
        <begin position="137"/>
        <end position="212"/>
    </location>
</feature>
<accession>A0AB34KAW8</accession>
<evidence type="ECO:0000256" key="2">
    <source>
        <dbReference type="ARBA" id="ARBA00023054"/>
    </source>
</evidence>
<evidence type="ECO:0000313" key="6">
    <source>
        <dbReference type="EMBL" id="KAL1530278.1"/>
    </source>
</evidence>
<dbReference type="PANTHER" id="PTHR21680">
    <property type="entry name" value="COILED-COIL DOMAIN-CONTAINING PROTEIN 124"/>
    <property type="match status" value="1"/>
</dbReference>
<evidence type="ECO:0000259" key="4">
    <source>
        <dbReference type="Pfam" id="PF06244"/>
    </source>
</evidence>
<evidence type="ECO:0000256" key="1">
    <source>
        <dbReference type="ARBA" id="ARBA00008296"/>
    </source>
</evidence>
<keyword evidence="7" id="KW-1185">Reference proteome</keyword>
<dbReference type="InterPro" id="IPR054413">
    <property type="entry name" value="LSO1/2"/>
</dbReference>
<dbReference type="GO" id="GO:0005634">
    <property type="term" value="C:nucleus"/>
    <property type="evidence" value="ECO:0007669"/>
    <property type="project" value="TreeGrafter"/>
</dbReference>
<dbReference type="Proteomes" id="UP001515480">
    <property type="component" value="Unassembled WGS sequence"/>
</dbReference>
<gene>
    <name evidence="6" type="ORF">AB1Y20_001190</name>
</gene>
<dbReference type="EMBL" id="JBGBPQ010000001">
    <property type="protein sequence ID" value="KAL1530278.1"/>
    <property type="molecule type" value="Genomic_DNA"/>
</dbReference>